<feature type="transmembrane region" description="Helical" evidence="1">
    <location>
        <begin position="86"/>
        <end position="104"/>
    </location>
</feature>
<feature type="transmembrane region" description="Helical" evidence="1">
    <location>
        <begin position="265"/>
        <end position="282"/>
    </location>
</feature>
<dbReference type="Proteomes" id="UP000192746">
    <property type="component" value="Unassembled WGS sequence"/>
</dbReference>
<keyword evidence="3" id="KW-1185">Reference proteome</keyword>
<evidence type="ECO:0008006" key="4">
    <source>
        <dbReference type="Google" id="ProtNLM"/>
    </source>
</evidence>
<feature type="transmembrane region" description="Helical" evidence="1">
    <location>
        <begin position="183"/>
        <end position="200"/>
    </location>
</feature>
<dbReference type="Pfam" id="PF04018">
    <property type="entry name" value="VCA0040-like"/>
    <property type="match status" value="1"/>
</dbReference>
<feature type="transmembrane region" description="Helical" evidence="1">
    <location>
        <begin position="110"/>
        <end position="129"/>
    </location>
</feature>
<evidence type="ECO:0000256" key="1">
    <source>
        <dbReference type="SAM" id="Phobius"/>
    </source>
</evidence>
<dbReference type="EMBL" id="ARYN01000009">
    <property type="protein sequence ID" value="ORL45320.1"/>
    <property type="molecule type" value="Genomic_DNA"/>
</dbReference>
<dbReference type="AlphaFoldDB" id="A0A1Y1T2R0"/>
<sequence length="297" mass="32298">MAMGAADVVPGVSGGTIAFISGIYEELISTISGVDLSLLKTWKNEGFKAMWLQLNGGFIVSLFLGILISIFTLMRLANYLLVNHPVLIWSFFFGLVLASIWYVARQIPNWNFKIVLGLIIGAAVALYITSLPPMGSSDSMLFMFIAGAVAVCAMILPGISGAFILVLLGAYRPVTEAAHNFDFKIIAIVGLGAVFGLLSFSKILKWLFTHYTSITLAVLTGFIAGSLNKIWPWKKVLEVAKFDDKEIVINETSVLPWNFEGDSQLLFSVVLMLAGFGLIFLLESLASNQPEESNATN</sequence>
<comment type="caution">
    <text evidence="2">The sequence shown here is derived from an EMBL/GenBank/DDBJ whole genome shotgun (WGS) entry which is preliminary data.</text>
</comment>
<feature type="transmembrane region" description="Helical" evidence="1">
    <location>
        <begin position="141"/>
        <end position="171"/>
    </location>
</feature>
<dbReference type="InterPro" id="IPR007163">
    <property type="entry name" value="VCA0040-like"/>
</dbReference>
<evidence type="ECO:0000313" key="2">
    <source>
        <dbReference type="EMBL" id="ORL45320.1"/>
    </source>
</evidence>
<keyword evidence="1" id="KW-1133">Transmembrane helix</keyword>
<accession>A0A1Y1T2R0</accession>
<feature type="transmembrane region" description="Helical" evidence="1">
    <location>
        <begin position="207"/>
        <end position="227"/>
    </location>
</feature>
<keyword evidence="1" id="KW-0472">Membrane</keyword>
<keyword evidence="1" id="KW-0812">Transmembrane</keyword>
<dbReference type="PANTHER" id="PTHR37308:SF1">
    <property type="entry name" value="POLYPRENYL-PHOSPHATE TRANSPORTER"/>
    <property type="match status" value="1"/>
</dbReference>
<gene>
    <name evidence="2" type="ORF">IIF7_10878</name>
</gene>
<proteinExistence type="predicted"/>
<feature type="transmembrane region" description="Helical" evidence="1">
    <location>
        <begin position="50"/>
        <end position="74"/>
    </location>
</feature>
<dbReference type="STRING" id="1185767.IIF7_10878"/>
<reference evidence="2 3" key="1">
    <citation type="submission" date="2013-04" db="EMBL/GenBank/DDBJ databases">
        <title>Zunongwangia sp. 22II14-10F7 Genome Sequencing.</title>
        <authorList>
            <person name="Lai Q."/>
            <person name="Shao Z."/>
        </authorList>
    </citation>
    <scope>NUCLEOTIDE SEQUENCE [LARGE SCALE GENOMIC DNA]</scope>
    <source>
        <strain evidence="2 3">22II14-10F7</strain>
    </source>
</reference>
<evidence type="ECO:0000313" key="3">
    <source>
        <dbReference type="Proteomes" id="UP000192746"/>
    </source>
</evidence>
<protein>
    <recommendedName>
        <fullName evidence="4">DUF368 domain-containing protein</fullName>
    </recommendedName>
</protein>
<organism evidence="2 3">
    <name type="scientific">Zunongwangia atlantica 22II14-10F7</name>
    <dbReference type="NCBI Taxonomy" id="1185767"/>
    <lineage>
        <taxon>Bacteria</taxon>
        <taxon>Pseudomonadati</taxon>
        <taxon>Bacteroidota</taxon>
        <taxon>Flavobacteriia</taxon>
        <taxon>Flavobacteriales</taxon>
        <taxon>Flavobacteriaceae</taxon>
        <taxon>Zunongwangia</taxon>
    </lineage>
</organism>
<dbReference type="PANTHER" id="PTHR37308">
    <property type="entry name" value="INTEGRAL MEMBRANE PROTEIN"/>
    <property type="match status" value="1"/>
</dbReference>
<name>A0A1Y1T2R0_9FLAO</name>